<dbReference type="InterPro" id="IPR011705">
    <property type="entry name" value="BACK"/>
</dbReference>
<feature type="compositionally biased region" description="Pro residues" evidence="1">
    <location>
        <begin position="271"/>
        <end position="281"/>
    </location>
</feature>
<dbReference type="InterPro" id="IPR011333">
    <property type="entry name" value="SKP1/BTB/POZ_sf"/>
</dbReference>
<dbReference type="AlphaFoldDB" id="A0A0P4WBC5"/>
<feature type="domain" description="BACK" evidence="2">
    <location>
        <begin position="43"/>
        <end position="229"/>
    </location>
</feature>
<evidence type="ECO:0000313" key="3">
    <source>
        <dbReference type="EMBL" id="JAI65821.1"/>
    </source>
</evidence>
<reference evidence="3" key="1">
    <citation type="submission" date="2015-09" db="EMBL/GenBank/DDBJ databases">
        <title>Scylla olivacea transcriptome.</title>
        <authorList>
            <person name="Ikhwanuddin M."/>
        </authorList>
    </citation>
    <scope>NUCLEOTIDE SEQUENCE</scope>
</reference>
<dbReference type="PANTHER" id="PTHR45774:SF4">
    <property type="entry name" value="AXUNDEAD, ISOFORM F"/>
    <property type="match status" value="1"/>
</dbReference>
<sequence length="312" mass="35086">MFHETWADKHKKVYNIPNDPKGFQNLLKWLYRLDYGFQSLDSALTTLHVAIQYLCPELADLCAAYISQHLTDANVLKVMHQISRYCPAPFAATPSAPSLEVLEGHSEEALRTMAQDLGEEGEFRNPTECCVDLFNECLEILDRDASRALESEGLEELDRDALEVILKRQTLGVKSEVEVVRAVVRWTTAQCKRGNLPLTPANRRQVLGNLLYSIRLLKLSSDQVSEASKFLDKDEFEYIQAEVSGKTKKGMLPPPTLAPYLKLMSTTRGPIPSPAAAPEPPSANRKKCSNKKKYTKKELMLDIVSFLAIIFD</sequence>
<dbReference type="PANTHER" id="PTHR45774">
    <property type="entry name" value="BTB/POZ DOMAIN-CONTAINING"/>
    <property type="match status" value="1"/>
</dbReference>
<evidence type="ECO:0000256" key="1">
    <source>
        <dbReference type="SAM" id="MobiDB-lite"/>
    </source>
</evidence>
<organism evidence="3">
    <name type="scientific">Scylla olivacea</name>
    <name type="common">Orange mud crab</name>
    <name type="synonym">Cancer olivacea</name>
    <dbReference type="NCBI Taxonomy" id="85551"/>
    <lineage>
        <taxon>Eukaryota</taxon>
        <taxon>Metazoa</taxon>
        <taxon>Ecdysozoa</taxon>
        <taxon>Arthropoda</taxon>
        <taxon>Crustacea</taxon>
        <taxon>Multicrustacea</taxon>
        <taxon>Malacostraca</taxon>
        <taxon>Eumalacostraca</taxon>
        <taxon>Eucarida</taxon>
        <taxon>Decapoda</taxon>
        <taxon>Pleocyemata</taxon>
        <taxon>Brachyura</taxon>
        <taxon>Eubrachyura</taxon>
        <taxon>Portunoidea</taxon>
        <taxon>Portunidae</taxon>
        <taxon>Portuninae</taxon>
        <taxon>Scylla</taxon>
    </lineage>
</organism>
<dbReference type="Gene3D" id="3.30.710.10">
    <property type="entry name" value="Potassium Channel Kv1.1, Chain A"/>
    <property type="match status" value="1"/>
</dbReference>
<dbReference type="Pfam" id="PF07707">
    <property type="entry name" value="BACK"/>
    <property type="match status" value="1"/>
</dbReference>
<evidence type="ECO:0000259" key="2">
    <source>
        <dbReference type="SMART" id="SM00875"/>
    </source>
</evidence>
<proteinExistence type="predicted"/>
<dbReference type="GO" id="GO:0022008">
    <property type="term" value="P:neurogenesis"/>
    <property type="evidence" value="ECO:0007669"/>
    <property type="project" value="TreeGrafter"/>
</dbReference>
<dbReference type="SMART" id="SM00875">
    <property type="entry name" value="BACK"/>
    <property type="match status" value="1"/>
</dbReference>
<feature type="region of interest" description="Disordered" evidence="1">
    <location>
        <begin position="269"/>
        <end position="290"/>
    </location>
</feature>
<dbReference type="EMBL" id="GDRN01056476">
    <property type="protein sequence ID" value="JAI65821.1"/>
    <property type="molecule type" value="Transcribed_RNA"/>
</dbReference>
<protein>
    <recommendedName>
        <fullName evidence="2">BACK domain-containing protein</fullName>
    </recommendedName>
</protein>
<dbReference type="GO" id="GO:0005829">
    <property type="term" value="C:cytosol"/>
    <property type="evidence" value="ECO:0007669"/>
    <property type="project" value="TreeGrafter"/>
</dbReference>
<accession>A0A0P4WBC5</accession>
<name>A0A0P4WBC5_SCYOL</name>
<dbReference type="Gene3D" id="1.25.40.420">
    <property type="match status" value="1"/>
</dbReference>